<evidence type="ECO:0000313" key="2">
    <source>
        <dbReference type="EMBL" id="CRG99099.1"/>
    </source>
</evidence>
<feature type="transmembrane region" description="Helical" evidence="1">
    <location>
        <begin position="679"/>
        <end position="700"/>
    </location>
</feature>
<protein>
    <submittedName>
        <fullName evidence="2">Uncharacterized protein</fullName>
    </submittedName>
</protein>
<accession>A0A1J1H2E8</accession>
<dbReference type="EMBL" id="LN835301">
    <property type="protein sequence ID" value="CRG99099.1"/>
    <property type="molecule type" value="Genomic_DNA"/>
</dbReference>
<dbReference type="Proteomes" id="UP000220158">
    <property type="component" value="Chromosome 6"/>
</dbReference>
<name>A0A1J1H2E8_PLARL</name>
<dbReference type="OrthoDB" id="374798at2759"/>
<keyword evidence="3" id="KW-1185">Reference proteome</keyword>
<gene>
    <name evidence="2" type="ORF">PRELSG_0607400</name>
</gene>
<reference evidence="2 3" key="1">
    <citation type="submission" date="2015-04" db="EMBL/GenBank/DDBJ databases">
        <authorList>
            <consortium name="Pathogen Informatics"/>
        </authorList>
    </citation>
    <scope>NUCLEOTIDE SEQUENCE [LARGE SCALE GENOMIC DNA]</scope>
    <source>
        <strain evidence="2 3">SGS1</strain>
    </source>
</reference>
<keyword evidence="1" id="KW-1133">Transmembrane helix</keyword>
<evidence type="ECO:0000313" key="3">
    <source>
        <dbReference type="Proteomes" id="UP000220158"/>
    </source>
</evidence>
<keyword evidence="1" id="KW-0812">Transmembrane</keyword>
<sequence length="727" mass="86531">MSPEEPRVKRNSSEKKEGADYSYKEALLKCETEEECEYKTKIKIKIGNNQRILLLIRHYKDEYYLIIHQKKLIVAYPMIYRKIAPQKSLYSYKVFYEKGSEKYEVQNKRGKDRCDKYDFNNHERTSIPTFEGFNNKPFSICCSCIDFPHLYESINNIYSGIPKNMKLHCPRDNETNRRLYKERIVSIKKSVRHLLPFYAIFRFKRDVKIFLVFNITIIKKEDSFSKYYKLYKDKSELTSLSYRHVLDESPQQIKLFDDKIFSIEHSSFAFDNINIPTIYNNFLLYPFYPEELHNIKYDTLDYGCSYNKAVRFECIENDEKKCVYTNSTCLKRSVLIPKNYVSDKNDVCGLIGYSDESIAINENCVESSRCIRNTVESYLNKAQEITKGNEEIMTKLPIINGKYPHYILKKKDYDIDTPDKRTVKFFTDLNIEHYIAYEYFKEDRTEYTITIKNIKKKDVLQSYKNFEYKENNLKRDNYGCSSKICNDNNTNIFYKTQEDKEKLEEVKENLYDGTVFYLETLNELRIINILYSDICNELNKSSCGVLVHIWNPSKEAIKARLKLQCIINIEEKYIDEKNLIFDEGVYQFLLFFKVPLDKFQYFRDCTVYAYGAFKLYDSQTYVHYKKGFFRNLLNYQTNEVSGVKFYSEGIKRFICCHEDVKICKIKNIPTCNTNDSFSLIKILISIFLIFFILIPLVYYIKKKKKNRSRINNSSSNNASFNKNEKDT</sequence>
<dbReference type="VEuPathDB" id="PlasmoDB:PRELSG_0607400"/>
<organism evidence="2 3">
    <name type="scientific">Plasmodium relictum</name>
    <dbReference type="NCBI Taxonomy" id="85471"/>
    <lineage>
        <taxon>Eukaryota</taxon>
        <taxon>Sar</taxon>
        <taxon>Alveolata</taxon>
        <taxon>Apicomplexa</taxon>
        <taxon>Aconoidasida</taxon>
        <taxon>Haemosporida</taxon>
        <taxon>Plasmodiidae</taxon>
        <taxon>Plasmodium</taxon>
        <taxon>Plasmodium (Haemamoeba)</taxon>
    </lineage>
</organism>
<keyword evidence="1" id="KW-0472">Membrane</keyword>
<evidence type="ECO:0000256" key="1">
    <source>
        <dbReference type="SAM" id="Phobius"/>
    </source>
</evidence>
<dbReference type="KEGG" id="prel:PRELSG_0607400"/>
<dbReference type="OMA" id="YPHYIFR"/>
<dbReference type="GeneID" id="39735200"/>
<dbReference type="AlphaFoldDB" id="A0A1J1H2E8"/>
<proteinExistence type="predicted"/>
<dbReference type="RefSeq" id="XP_028532107.1">
    <property type="nucleotide sequence ID" value="XM_028675527.1"/>
</dbReference>